<dbReference type="AlphaFoldDB" id="A0A653ES40"/>
<reference evidence="1" key="1">
    <citation type="submission" date="2019-05" db="EMBL/GenBank/DDBJ databases">
        <authorList>
            <person name="Naeem R."/>
            <person name="Antony C."/>
            <person name="Guan Q."/>
        </authorList>
    </citation>
    <scope>NUCLEOTIDE SEQUENCE</scope>
    <source>
        <strain evidence="1">3</strain>
    </source>
</reference>
<proteinExistence type="predicted"/>
<organism evidence="1">
    <name type="scientific">Mycobacterium kansasii</name>
    <dbReference type="NCBI Taxonomy" id="1768"/>
    <lineage>
        <taxon>Bacteria</taxon>
        <taxon>Bacillati</taxon>
        <taxon>Actinomycetota</taxon>
        <taxon>Actinomycetes</taxon>
        <taxon>Mycobacteriales</taxon>
        <taxon>Mycobacteriaceae</taxon>
        <taxon>Mycobacterium</taxon>
    </lineage>
</organism>
<sequence length="82" mass="9008">MSTNAVVARSRVRNAVCDLLATGTWESWPVIVAAVSEYTGATLEDAEGAIWRLWRAGIVDIRGRGQRRQVRSRSAVPEGEQP</sequence>
<dbReference type="EMBL" id="LR589281">
    <property type="protein sequence ID" value="VTO99471.1"/>
    <property type="molecule type" value="Genomic_DNA"/>
</dbReference>
<gene>
    <name evidence="1" type="ORF">BIN_B_01938</name>
</gene>
<dbReference type="RefSeq" id="WP_023372717.1">
    <property type="nucleotide sequence ID" value="NZ_BLYZ01000001.1"/>
</dbReference>
<name>A0A653ES40_MYCKA</name>
<protein>
    <submittedName>
        <fullName evidence="1">Uncharacterized protein</fullName>
    </submittedName>
</protein>
<dbReference type="GeneID" id="29697546"/>
<evidence type="ECO:0000313" key="1">
    <source>
        <dbReference type="EMBL" id="VTO99471.1"/>
    </source>
</evidence>
<accession>A0A653ES40</accession>